<dbReference type="EMBL" id="GBXM01016790">
    <property type="protein sequence ID" value="JAH91787.1"/>
    <property type="molecule type" value="Transcribed_RNA"/>
</dbReference>
<dbReference type="AlphaFoldDB" id="A0A0E9WN60"/>
<proteinExistence type="predicted"/>
<reference evidence="1" key="2">
    <citation type="journal article" date="2015" name="Fish Shellfish Immunol.">
        <title>Early steps in the European eel (Anguilla anguilla)-Vibrio vulnificus interaction in the gills: Role of the RtxA13 toxin.</title>
        <authorList>
            <person name="Callol A."/>
            <person name="Pajuelo D."/>
            <person name="Ebbesson L."/>
            <person name="Teles M."/>
            <person name="MacKenzie S."/>
            <person name="Amaro C."/>
        </authorList>
    </citation>
    <scope>NUCLEOTIDE SEQUENCE</scope>
</reference>
<name>A0A0E9WN60_ANGAN</name>
<sequence length="99" mass="10693">MEPLSCIATCQGNWVLPASSPPTTRFRLCGFAGLGRARVLLAIPQTNVSTFSRAILISRFMGERTFSFCLVSIISSSPPKQSTIPSILASWGMQTSVLQ</sequence>
<organism evidence="1">
    <name type="scientific">Anguilla anguilla</name>
    <name type="common">European freshwater eel</name>
    <name type="synonym">Muraena anguilla</name>
    <dbReference type="NCBI Taxonomy" id="7936"/>
    <lineage>
        <taxon>Eukaryota</taxon>
        <taxon>Metazoa</taxon>
        <taxon>Chordata</taxon>
        <taxon>Craniata</taxon>
        <taxon>Vertebrata</taxon>
        <taxon>Euteleostomi</taxon>
        <taxon>Actinopterygii</taxon>
        <taxon>Neopterygii</taxon>
        <taxon>Teleostei</taxon>
        <taxon>Anguilliformes</taxon>
        <taxon>Anguillidae</taxon>
        <taxon>Anguilla</taxon>
    </lineage>
</organism>
<protein>
    <submittedName>
        <fullName evidence="1">Uncharacterized protein</fullName>
    </submittedName>
</protein>
<evidence type="ECO:0000313" key="1">
    <source>
        <dbReference type="EMBL" id="JAH91787.1"/>
    </source>
</evidence>
<reference evidence="1" key="1">
    <citation type="submission" date="2014-11" db="EMBL/GenBank/DDBJ databases">
        <authorList>
            <person name="Amaro Gonzalez C."/>
        </authorList>
    </citation>
    <scope>NUCLEOTIDE SEQUENCE</scope>
</reference>
<accession>A0A0E9WN60</accession>